<feature type="region of interest" description="Disordered" evidence="1">
    <location>
        <begin position="332"/>
        <end position="351"/>
    </location>
</feature>
<comment type="caution">
    <text evidence="2">The sequence shown here is derived from an EMBL/GenBank/DDBJ whole genome shotgun (WGS) entry which is preliminary data.</text>
</comment>
<feature type="compositionally biased region" description="Basic and acidic residues" evidence="1">
    <location>
        <begin position="52"/>
        <end position="72"/>
    </location>
</feature>
<feature type="compositionally biased region" description="Polar residues" evidence="1">
    <location>
        <begin position="14"/>
        <end position="38"/>
    </location>
</feature>
<feature type="region of interest" description="Disordered" evidence="1">
    <location>
        <begin position="391"/>
        <end position="427"/>
    </location>
</feature>
<proteinExistence type="predicted"/>
<evidence type="ECO:0000256" key="1">
    <source>
        <dbReference type="SAM" id="MobiDB-lite"/>
    </source>
</evidence>
<feature type="compositionally biased region" description="Polar residues" evidence="1">
    <location>
        <begin position="409"/>
        <end position="427"/>
    </location>
</feature>
<protein>
    <submittedName>
        <fullName evidence="2">Uncharacterized protein</fullName>
    </submittedName>
</protein>
<keyword evidence="3" id="KW-1185">Reference proteome</keyword>
<sequence length="631" mass="69508">MKGRKRKIDKGGKQSSSVTPGVEEASSTQSSENKSTEPQKIVPVFTTKKRKLMEDKPKTIESVLRDETKDSDSQTQTSQESVVPELGTHEKQKTTNCEDGESKQGTQSTLCPFSLASGAKLNTVKEDHMTKISKSETTAGGPSITDMNLMKVEPKIAEEGPLNEKALVTRVGTMGEELVLEEDESEIKADIPQTIGCELSNMEEDRETKAMDDGIKMPESKSKRNSVEPKIDKSMILAEEDQSNGIELDCKLTQRTEGVIEDTRATVEESYMGNGEPQLLIENNLIIEGENVLQDATYGVENPLLDLSQPGSKDCDHSSKLEEVGSMKLLHSRNNSHMEPNPATEHGLPTGDIQQKTEFESDQSPVNDDVMTVREGYIYREAIIKIESRTTEAKSIKEQSDKQDYHSEASCSPRQTETTALQESCPSNTKKTYEDLDVPVVPTQTFTISYSPNLSQDTPISGPSSPIKLSEVVENNEQSMSVDMNFVNNLSTSLQTLTNKSLDDVSEKMCHRTTSTNITQQATAETGKLPRCLSTIKSESLAHGLKGEKTERADNRSYILSETAQVPLDIGMDDDFEVTDSQLCALNIDVPLTSSKSRSVSIRSLDAKIDLKETEGHTIMEGFINDVSKLK</sequence>
<dbReference type="Proteomes" id="UP001347796">
    <property type="component" value="Unassembled WGS sequence"/>
</dbReference>
<name>A0AAN8KJJ2_PATCE</name>
<dbReference type="AlphaFoldDB" id="A0AAN8KJJ2"/>
<gene>
    <name evidence="2" type="ORF">SNE40_001535</name>
</gene>
<feature type="region of interest" description="Disordered" evidence="1">
    <location>
        <begin position="1"/>
        <end position="110"/>
    </location>
</feature>
<accession>A0AAN8KJJ2</accession>
<feature type="region of interest" description="Disordered" evidence="1">
    <location>
        <begin position="127"/>
        <end position="146"/>
    </location>
</feature>
<evidence type="ECO:0000313" key="3">
    <source>
        <dbReference type="Proteomes" id="UP001347796"/>
    </source>
</evidence>
<evidence type="ECO:0000313" key="2">
    <source>
        <dbReference type="EMBL" id="KAK6196283.1"/>
    </source>
</evidence>
<reference evidence="2 3" key="1">
    <citation type="submission" date="2024-01" db="EMBL/GenBank/DDBJ databases">
        <title>The genome of the rayed Mediterranean limpet Patella caerulea (Linnaeus, 1758).</title>
        <authorList>
            <person name="Anh-Thu Weber A."/>
            <person name="Halstead-Nussloch G."/>
        </authorList>
    </citation>
    <scope>NUCLEOTIDE SEQUENCE [LARGE SCALE GENOMIC DNA]</scope>
    <source>
        <strain evidence="2">AATW-2023a</strain>
        <tissue evidence="2">Whole specimen</tissue>
    </source>
</reference>
<dbReference type="EMBL" id="JAZGQO010000001">
    <property type="protein sequence ID" value="KAK6196283.1"/>
    <property type="molecule type" value="Genomic_DNA"/>
</dbReference>
<feature type="compositionally biased region" description="Basic and acidic residues" evidence="1">
    <location>
        <begin position="391"/>
        <end position="407"/>
    </location>
</feature>
<organism evidence="2 3">
    <name type="scientific">Patella caerulea</name>
    <name type="common">Rayed Mediterranean limpet</name>
    <dbReference type="NCBI Taxonomy" id="87958"/>
    <lineage>
        <taxon>Eukaryota</taxon>
        <taxon>Metazoa</taxon>
        <taxon>Spiralia</taxon>
        <taxon>Lophotrochozoa</taxon>
        <taxon>Mollusca</taxon>
        <taxon>Gastropoda</taxon>
        <taxon>Patellogastropoda</taxon>
        <taxon>Patelloidea</taxon>
        <taxon>Patellidae</taxon>
        <taxon>Patella</taxon>
    </lineage>
</organism>